<dbReference type="Pfam" id="PF08529">
    <property type="entry name" value="NusA_N"/>
    <property type="match status" value="1"/>
</dbReference>
<dbReference type="InterPro" id="IPR030842">
    <property type="entry name" value="TF_NusA_bacterial"/>
</dbReference>
<evidence type="ECO:0000259" key="10">
    <source>
        <dbReference type="SMART" id="SM00322"/>
    </source>
</evidence>
<dbReference type="FunFam" id="3.30.300.20:FF:000005">
    <property type="entry name" value="Transcription termination/antitermination protein NusA"/>
    <property type="match status" value="1"/>
</dbReference>
<dbReference type="PANTHER" id="PTHR22648:SF0">
    <property type="entry name" value="TRANSCRIPTION TERMINATION_ANTITERMINATION PROTEIN NUSA"/>
    <property type="match status" value="1"/>
</dbReference>
<dbReference type="InterPro" id="IPR015946">
    <property type="entry name" value="KH_dom-like_a/b"/>
</dbReference>
<feature type="domain" description="K Homology" evidence="10">
    <location>
        <begin position="245"/>
        <end position="318"/>
    </location>
</feature>
<feature type="compositionally biased region" description="Low complexity" evidence="8">
    <location>
        <begin position="379"/>
        <end position="411"/>
    </location>
</feature>
<dbReference type="Gene3D" id="3.30.1480.10">
    <property type="entry name" value="NusA, N-terminal domain"/>
    <property type="match status" value="1"/>
</dbReference>
<reference evidence="11" key="2">
    <citation type="journal article" date="2021" name="PeerJ">
        <title>Extensive microbial diversity within the chicken gut microbiome revealed by metagenomics and culture.</title>
        <authorList>
            <person name="Gilroy R."/>
            <person name="Ravi A."/>
            <person name="Getino M."/>
            <person name="Pursley I."/>
            <person name="Horton D.L."/>
            <person name="Alikhan N.F."/>
            <person name="Baker D."/>
            <person name="Gharbi K."/>
            <person name="Hall N."/>
            <person name="Watson M."/>
            <person name="Adriaenssens E.M."/>
            <person name="Foster-Nyarko E."/>
            <person name="Jarju S."/>
            <person name="Secka A."/>
            <person name="Antonio M."/>
            <person name="Oren A."/>
            <person name="Chaudhuri R.R."/>
            <person name="La Ragione R."/>
            <person name="Hildebrand F."/>
            <person name="Pallen M.J."/>
        </authorList>
    </citation>
    <scope>NUCLEOTIDE SEQUENCE</scope>
    <source>
        <strain evidence="11">6086</strain>
    </source>
</reference>
<dbReference type="InterPro" id="IPR025249">
    <property type="entry name" value="TF_NusA_KH_1st"/>
</dbReference>
<dbReference type="CDD" id="cd22529">
    <property type="entry name" value="KH-II_NusA_rpt2"/>
    <property type="match status" value="1"/>
</dbReference>
<comment type="function">
    <text evidence="7">Participates in both transcription termination and antitermination.</text>
</comment>
<keyword evidence="6 7" id="KW-0804">Transcription</keyword>
<dbReference type="InterPro" id="IPR058582">
    <property type="entry name" value="KH_NusA_2nd"/>
</dbReference>
<dbReference type="GO" id="GO:0031564">
    <property type="term" value="P:transcription antitermination"/>
    <property type="evidence" value="ECO:0007669"/>
    <property type="project" value="UniProtKB-UniRule"/>
</dbReference>
<comment type="caution">
    <text evidence="11">The sequence shown here is derived from an EMBL/GenBank/DDBJ whole genome shotgun (WGS) entry which is preliminary data.</text>
</comment>
<organism evidence="11 12">
    <name type="scientific">Candidatus Caccousia stercoris</name>
    <dbReference type="NCBI Taxonomy" id="2840723"/>
    <lineage>
        <taxon>Bacteria</taxon>
        <taxon>Bacillati</taxon>
        <taxon>Bacillota</taxon>
        <taxon>Clostridia</taxon>
        <taxon>Eubacteriales</taxon>
        <taxon>Oscillospiraceae</taxon>
        <taxon>Oscillospiraceae incertae sedis</taxon>
        <taxon>Candidatus Caccousia</taxon>
    </lineage>
</organism>
<keyword evidence="1 7" id="KW-0806">Transcription termination</keyword>
<keyword evidence="2 7" id="KW-0963">Cytoplasm</keyword>
<comment type="subcellular location">
    <subcellularLocation>
        <location evidence="7">Cytoplasm</location>
    </subcellularLocation>
</comment>
<sequence length="411" mass="44855">MAGRSAKKKNDKPENNKNEIFEALELLEKERGIPVDFMLEKIKKAILTACKNSYDNEDAVIDLNPETGMFEVRLKMIAVDDVWEPGKEVLLEKARKIDPTVEVGDDVYVTMNTKEFGRIAAQTARNIIRQGIRDGERGQMMQEFQSKNQELVSALVERIDPRTGAATLRIGKAEAVLPRSEQVGGEVLEEGKHIRVYVVDVRETERGPRAVISRTHPDLVKRLFETEVPEIYDGTVEIKAVSREAGSRTKLAVVSHNPDVDAIGACIGARGSRVSSIVEELGGEKIDIVEYSDDPAKFIASALSPADVVSVTVAQDGSRSCRVTVPDSQLSLAIGNKGQNARLAAKLTGWKIDIKPESGFYGEDEEPAPIKEEEETPAQEEAAPQETGAQPEAEAPAEAAPETAPASEEAE</sequence>
<dbReference type="SUPFAM" id="SSF50249">
    <property type="entry name" value="Nucleic acid-binding proteins"/>
    <property type="match status" value="1"/>
</dbReference>
<dbReference type="Pfam" id="PF13184">
    <property type="entry name" value="KH_NusA_1st"/>
    <property type="match status" value="1"/>
</dbReference>
<dbReference type="GO" id="GO:0003723">
    <property type="term" value="F:RNA binding"/>
    <property type="evidence" value="ECO:0007669"/>
    <property type="project" value="UniProtKB-UniRule"/>
</dbReference>
<evidence type="ECO:0000256" key="3">
    <source>
        <dbReference type="ARBA" id="ARBA00022814"/>
    </source>
</evidence>
<dbReference type="FunFam" id="3.30.300.20:FF:000002">
    <property type="entry name" value="Transcription termination/antitermination protein NusA"/>
    <property type="match status" value="1"/>
</dbReference>
<reference evidence="11" key="1">
    <citation type="submission" date="2020-10" db="EMBL/GenBank/DDBJ databases">
        <authorList>
            <person name="Gilroy R."/>
        </authorList>
    </citation>
    <scope>NUCLEOTIDE SEQUENCE</scope>
    <source>
        <strain evidence="11">6086</strain>
    </source>
</reference>
<dbReference type="InterPro" id="IPR010213">
    <property type="entry name" value="TF_NusA"/>
</dbReference>
<dbReference type="InterPro" id="IPR003029">
    <property type="entry name" value="S1_domain"/>
</dbReference>
<comment type="similarity">
    <text evidence="7">Belongs to the NusA family.</text>
</comment>
<dbReference type="Proteomes" id="UP000824141">
    <property type="component" value="Unassembled WGS sequence"/>
</dbReference>
<feature type="region of interest" description="Disordered" evidence="8">
    <location>
        <begin position="356"/>
        <end position="411"/>
    </location>
</feature>
<dbReference type="InterPro" id="IPR009019">
    <property type="entry name" value="KH_sf_prok-type"/>
</dbReference>
<protein>
    <recommendedName>
        <fullName evidence="7">Transcription termination/antitermination protein NusA</fullName>
    </recommendedName>
</protein>
<evidence type="ECO:0000313" key="11">
    <source>
        <dbReference type="EMBL" id="HIS77939.1"/>
    </source>
</evidence>
<dbReference type="InterPro" id="IPR013735">
    <property type="entry name" value="TF_NusA_N"/>
</dbReference>
<gene>
    <name evidence="7 11" type="primary">nusA</name>
    <name evidence="11" type="ORF">IAD03_01070</name>
</gene>
<evidence type="ECO:0000256" key="4">
    <source>
        <dbReference type="ARBA" id="ARBA00022884"/>
    </source>
</evidence>
<dbReference type="Gene3D" id="3.30.300.20">
    <property type="match status" value="2"/>
</dbReference>
<keyword evidence="3 7" id="KW-0889">Transcription antitermination</keyword>
<feature type="domain" description="S1 motif" evidence="9">
    <location>
        <begin position="147"/>
        <end position="215"/>
    </location>
</feature>
<name>A0A9D1FQN7_9FIRM</name>
<dbReference type="SUPFAM" id="SSF54814">
    <property type="entry name" value="Prokaryotic type KH domain (KH-domain type II)"/>
    <property type="match status" value="2"/>
</dbReference>
<dbReference type="SUPFAM" id="SSF69705">
    <property type="entry name" value="Transcription factor NusA, N-terminal domain"/>
    <property type="match status" value="1"/>
</dbReference>
<dbReference type="HAMAP" id="MF_00945_B">
    <property type="entry name" value="NusA_B"/>
    <property type="match status" value="1"/>
</dbReference>
<evidence type="ECO:0000256" key="8">
    <source>
        <dbReference type="SAM" id="MobiDB-lite"/>
    </source>
</evidence>
<dbReference type="NCBIfam" id="TIGR01953">
    <property type="entry name" value="NusA"/>
    <property type="match status" value="1"/>
</dbReference>
<dbReference type="EMBL" id="DVJM01000018">
    <property type="protein sequence ID" value="HIS77939.1"/>
    <property type="molecule type" value="Genomic_DNA"/>
</dbReference>
<dbReference type="PROSITE" id="PS50084">
    <property type="entry name" value="KH_TYPE_1"/>
    <property type="match status" value="1"/>
</dbReference>
<dbReference type="SMART" id="SM00316">
    <property type="entry name" value="S1"/>
    <property type="match status" value="1"/>
</dbReference>
<evidence type="ECO:0000256" key="2">
    <source>
        <dbReference type="ARBA" id="ARBA00022490"/>
    </source>
</evidence>
<dbReference type="Pfam" id="PF26594">
    <property type="entry name" value="KH_NusA_2nd"/>
    <property type="match status" value="1"/>
</dbReference>
<evidence type="ECO:0000313" key="12">
    <source>
        <dbReference type="Proteomes" id="UP000824141"/>
    </source>
</evidence>
<dbReference type="CDD" id="cd04455">
    <property type="entry name" value="S1_NusA"/>
    <property type="match status" value="1"/>
</dbReference>
<dbReference type="InterPro" id="IPR012340">
    <property type="entry name" value="NA-bd_OB-fold"/>
</dbReference>
<dbReference type="GO" id="GO:0005829">
    <property type="term" value="C:cytosol"/>
    <property type="evidence" value="ECO:0007669"/>
    <property type="project" value="TreeGrafter"/>
</dbReference>
<evidence type="ECO:0000256" key="7">
    <source>
        <dbReference type="HAMAP-Rule" id="MF_00945"/>
    </source>
</evidence>
<keyword evidence="5 7" id="KW-0805">Transcription regulation</keyword>
<dbReference type="GO" id="GO:0003700">
    <property type="term" value="F:DNA-binding transcription factor activity"/>
    <property type="evidence" value="ECO:0007669"/>
    <property type="project" value="InterPro"/>
</dbReference>
<dbReference type="InterPro" id="IPR036555">
    <property type="entry name" value="NusA_N_sf"/>
</dbReference>
<dbReference type="CDD" id="cd02134">
    <property type="entry name" value="KH-II_NusA_rpt1"/>
    <property type="match status" value="1"/>
</dbReference>
<comment type="subunit">
    <text evidence="7">Monomer. Binds directly to the core enzyme of the DNA-dependent RNA polymerase and to nascent RNA.</text>
</comment>
<evidence type="ECO:0000256" key="5">
    <source>
        <dbReference type="ARBA" id="ARBA00023015"/>
    </source>
</evidence>
<dbReference type="Gene3D" id="2.40.50.140">
    <property type="entry name" value="Nucleic acid-binding proteins"/>
    <property type="match status" value="1"/>
</dbReference>
<keyword evidence="4 7" id="KW-0694">RNA-binding</keyword>
<dbReference type="PANTHER" id="PTHR22648">
    <property type="entry name" value="TRANSCRIPTION TERMINATION FACTOR NUSA"/>
    <property type="match status" value="1"/>
</dbReference>
<evidence type="ECO:0000256" key="6">
    <source>
        <dbReference type="ARBA" id="ARBA00023163"/>
    </source>
</evidence>
<dbReference type="InterPro" id="IPR004087">
    <property type="entry name" value="KH_dom"/>
</dbReference>
<feature type="domain" description="K Homology" evidence="10">
    <location>
        <begin position="319"/>
        <end position="392"/>
    </location>
</feature>
<accession>A0A9D1FQN7</accession>
<feature type="compositionally biased region" description="Acidic residues" evidence="8">
    <location>
        <begin position="362"/>
        <end position="378"/>
    </location>
</feature>
<dbReference type="AlphaFoldDB" id="A0A9D1FQN7"/>
<proteinExistence type="inferred from homology"/>
<evidence type="ECO:0000259" key="9">
    <source>
        <dbReference type="SMART" id="SM00316"/>
    </source>
</evidence>
<dbReference type="GO" id="GO:0006353">
    <property type="term" value="P:DNA-templated transcription termination"/>
    <property type="evidence" value="ECO:0007669"/>
    <property type="project" value="UniProtKB-UniRule"/>
</dbReference>
<evidence type="ECO:0000256" key="1">
    <source>
        <dbReference type="ARBA" id="ARBA00022472"/>
    </source>
</evidence>
<dbReference type="SMART" id="SM00322">
    <property type="entry name" value="KH"/>
    <property type="match status" value="2"/>
</dbReference>